<comment type="caution">
    <text evidence="2">The sequence shown here is derived from an EMBL/GenBank/DDBJ whole genome shotgun (WGS) entry which is preliminary data.</text>
</comment>
<evidence type="ECO:0000313" key="3">
    <source>
        <dbReference type="Proteomes" id="UP001233999"/>
    </source>
</evidence>
<keyword evidence="3" id="KW-1185">Reference proteome</keyword>
<dbReference type="Proteomes" id="UP001233999">
    <property type="component" value="Unassembled WGS sequence"/>
</dbReference>
<evidence type="ECO:0000256" key="1">
    <source>
        <dbReference type="SAM" id="Phobius"/>
    </source>
</evidence>
<name>A0AAD8AJQ7_DIPPU</name>
<dbReference type="EMBL" id="JASPKZ010000419">
    <property type="protein sequence ID" value="KAJ9600438.1"/>
    <property type="molecule type" value="Genomic_DNA"/>
</dbReference>
<accession>A0AAD8AJQ7</accession>
<keyword evidence="1" id="KW-0472">Membrane</keyword>
<evidence type="ECO:0000313" key="2">
    <source>
        <dbReference type="EMBL" id="KAJ9600438.1"/>
    </source>
</evidence>
<keyword evidence="1" id="KW-1133">Transmembrane helix</keyword>
<gene>
    <name evidence="2" type="ORF">L9F63_009208</name>
</gene>
<feature type="non-terminal residue" evidence="2">
    <location>
        <position position="49"/>
    </location>
</feature>
<reference evidence="2" key="2">
    <citation type="submission" date="2023-05" db="EMBL/GenBank/DDBJ databases">
        <authorList>
            <person name="Fouks B."/>
        </authorList>
    </citation>
    <scope>NUCLEOTIDE SEQUENCE</scope>
    <source>
        <strain evidence="2">Stay&amp;Tobe</strain>
        <tissue evidence="2">Testes</tissue>
    </source>
</reference>
<feature type="transmembrane region" description="Helical" evidence="1">
    <location>
        <begin position="26"/>
        <end position="46"/>
    </location>
</feature>
<keyword evidence="1" id="KW-0812">Transmembrane</keyword>
<sequence length="49" mass="5557">GITFHNHSASGKLIRISPVMVHREHAFPTILIFTLISFMICTCRITECL</sequence>
<reference evidence="2" key="1">
    <citation type="journal article" date="2023" name="IScience">
        <title>Live-bearing cockroach genome reveals convergent evolutionary mechanisms linked to viviparity in insects and beyond.</title>
        <authorList>
            <person name="Fouks B."/>
            <person name="Harrison M.C."/>
            <person name="Mikhailova A.A."/>
            <person name="Marchal E."/>
            <person name="English S."/>
            <person name="Carruthers M."/>
            <person name="Jennings E.C."/>
            <person name="Chiamaka E.L."/>
            <person name="Frigard R.A."/>
            <person name="Pippel M."/>
            <person name="Attardo G.M."/>
            <person name="Benoit J.B."/>
            <person name="Bornberg-Bauer E."/>
            <person name="Tobe S.S."/>
        </authorList>
    </citation>
    <scope>NUCLEOTIDE SEQUENCE</scope>
    <source>
        <strain evidence="2">Stay&amp;Tobe</strain>
    </source>
</reference>
<protein>
    <submittedName>
        <fullName evidence="2">Uncharacterized protein</fullName>
    </submittedName>
</protein>
<feature type="non-terminal residue" evidence="2">
    <location>
        <position position="1"/>
    </location>
</feature>
<proteinExistence type="predicted"/>
<dbReference type="AlphaFoldDB" id="A0AAD8AJQ7"/>
<organism evidence="2 3">
    <name type="scientific">Diploptera punctata</name>
    <name type="common">Pacific beetle cockroach</name>
    <dbReference type="NCBI Taxonomy" id="6984"/>
    <lineage>
        <taxon>Eukaryota</taxon>
        <taxon>Metazoa</taxon>
        <taxon>Ecdysozoa</taxon>
        <taxon>Arthropoda</taxon>
        <taxon>Hexapoda</taxon>
        <taxon>Insecta</taxon>
        <taxon>Pterygota</taxon>
        <taxon>Neoptera</taxon>
        <taxon>Polyneoptera</taxon>
        <taxon>Dictyoptera</taxon>
        <taxon>Blattodea</taxon>
        <taxon>Blaberoidea</taxon>
        <taxon>Blaberidae</taxon>
        <taxon>Diplopterinae</taxon>
        <taxon>Diploptera</taxon>
    </lineage>
</organism>